<feature type="transmembrane region" description="Helical" evidence="1">
    <location>
        <begin position="6"/>
        <end position="26"/>
    </location>
</feature>
<dbReference type="Proteomes" id="UP000253436">
    <property type="component" value="Unassembled WGS sequence"/>
</dbReference>
<keyword evidence="1" id="KW-0812">Transmembrane</keyword>
<gene>
    <name evidence="2" type="ORF">DFQ08_101256</name>
</gene>
<reference evidence="2 3" key="1">
    <citation type="submission" date="2018-07" db="EMBL/GenBank/DDBJ databases">
        <title>Genomic Encyclopedia of Type Strains, Phase III (KMG-III): the genomes of soil and plant-associated and newly described type strains.</title>
        <authorList>
            <person name="Whitman W."/>
        </authorList>
    </citation>
    <scope>NUCLEOTIDE SEQUENCE [LARGE SCALE GENOMIC DNA]</scope>
    <source>
        <strain evidence="2 3">CECT 7958</strain>
    </source>
</reference>
<name>A0A368ZI76_9FLAO</name>
<sequence>MTVLNYITGKNGLIILGFIVLCVYSYNKYRTQRYFKHIEKRQKEKDNKA</sequence>
<dbReference type="AlphaFoldDB" id="A0A368ZI76"/>
<proteinExistence type="predicted"/>
<keyword evidence="1" id="KW-0472">Membrane</keyword>
<keyword evidence="1" id="KW-1133">Transmembrane helix</keyword>
<organism evidence="2 3">
    <name type="scientific">Winogradskyella arenosi</name>
    <dbReference type="NCBI Taxonomy" id="533325"/>
    <lineage>
        <taxon>Bacteria</taxon>
        <taxon>Pseudomonadati</taxon>
        <taxon>Bacteroidota</taxon>
        <taxon>Flavobacteriia</taxon>
        <taxon>Flavobacteriales</taxon>
        <taxon>Flavobacteriaceae</taxon>
        <taxon>Winogradskyella</taxon>
    </lineage>
</organism>
<dbReference type="EMBL" id="QPJO01000001">
    <property type="protein sequence ID" value="RCW93461.1"/>
    <property type="molecule type" value="Genomic_DNA"/>
</dbReference>
<protein>
    <submittedName>
        <fullName evidence="2">Uncharacterized protein</fullName>
    </submittedName>
</protein>
<evidence type="ECO:0000313" key="2">
    <source>
        <dbReference type="EMBL" id="RCW93461.1"/>
    </source>
</evidence>
<comment type="caution">
    <text evidence="2">The sequence shown here is derived from an EMBL/GenBank/DDBJ whole genome shotgun (WGS) entry which is preliminary data.</text>
</comment>
<keyword evidence="3" id="KW-1185">Reference proteome</keyword>
<dbReference type="RefSeq" id="WP_181858343.1">
    <property type="nucleotide sequence ID" value="NZ_QPJO01000001.1"/>
</dbReference>
<accession>A0A368ZI76</accession>
<evidence type="ECO:0000313" key="3">
    <source>
        <dbReference type="Proteomes" id="UP000253436"/>
    </source>
</evidence>
<evidence type="ECO:0000256" key="1">
    <source>
        <dbReference type="SAM" id="Phobius"/>
    </source>
</evidence>